<dbReference type="AlphaFoldDB" id="A0A934R0I9"/>
<evidence type="ECO:0000313" key="2">
    <source>
        <dbReference type="EMBL" id="MBK1816153.1"/>
    </source>
</evidence>
<keyword evidence="3" id="KW-1185">Reference proteome</keyword>
<feature type="transmembrane region" description="Helical" evidence="1">
    <location>
        <begin position="12"/>
        <end position="35"/>
    </location>
</feature>
<organism evidence="2 3">
    <name type="scientific">Luteolibacter yonseiensis</name>
    <dbReference type="NCBI Taxonomy" id="1144680"/>
    <lineage>
        <taxon>Bacteria</taxon>
        <taxon>Pseudomonadati</taxon>
        <taxon>Verrucomicrobiota</taxon>
        <taxon>Verrucomicrobiia</taxon>
        <taxon>Verrucomicrobiales</taxon>
        <taxon>Verrucomicrobiaceae</taxon>
        <taxon>Luteolibacter</taxon>
    </lineage>
</organism>
<gene>
    <name evidence="2" type="ORF">JIN84_11060</name>
</gene>
<evidence type="ECO:0000256" key="1">
    <source>
        <dbReference type="SAM" id="Phobius"/>
    </source>
</evidence>
<dbReference type="RefSeq" id="WP_200351108.1">
    <property type="nucleotide sequence ID" value="NZ_BAABHZ010000006.1"/>
</dbReference>
<keyword evidence="1" id="KW-0472">Membrane</keyword>
<dbReference type="NCBIfam" id="TIGR02532">
    <property type="entry name" value="IV_pilin_GFxxxE"/>
    <property type="match status" value="1"/>
</dbReference>
<evidence type="ECO:0000313" key="3">
    <source>
        <dbReference type="Proteomes" id="UP000600139"/>
    </source>
</evidence>
<dbReference type="InterPro" id="IPR012902">
    <property type="entry name" value="N_methyl_site"/>
</dbReference>
<proteinExistence type="predicted"/>
<dbReference type="Proteomes" id="UP000600139">
    <property type="component" value="Unassembled WGS sequence"/>
</dbReference>
<comment type="caution">
    <text evidence="2">The sequence shown here is derived from an EMBL/GenBank/DDBJ whole genome shotgun (WGS) entry which is preliminary data.</text>
</comment>
<sequence length="137" mass="15223">MTNVLQPARRGFLLLEMVLALAVFGIAATGFAVALRQMAAAASLAQSELRITRILDSALDETLSLPTLEEGVTNSTVGETGIELDTTIKLLEDLMNEEGQPLNEIFVITIQARWYDNGEWHDRTVETWRNGRMYQSP</sequence>
<keyword evidence="1" id="KW-0812">Transmembrane</keyword>
<name>A0A934R0I9_9BACT</name>
<keyword evidence="1" id="KW-1133">Transmembrane helix</keyword>
<reference evidence="2" key="1">
    <citation type="submission" date="2021-01" db="EMBL/GenBank/DDBJ databases">
        <title>Modified the classification status of verrucomicrobia.</title>
        <authorList>
            <person name="Feng X."/>
        </authorList>
    </citation>
    <scope>NUCLEOTIDE SEQUENCE</scope>
    <source>
        <strain evidence="2">JCM 18052</strain>
    </source>
</reference>
<dbReference type="EMBL" id="JAENIK010000011">
    <property type="protein sequence ID" value="MBK1816153.1"/>
    <property type="molecule type" value="Genomic_DNA"/>
</dbReference>
<accession>A0A934R0I9</accession>
<protein>
    <submittedName>
        <fullName evidence="2">Type II secretion system protein</fullName>
    </submittedName>
</protein>